<evidence type="ECO:0000313" key="2">
    <source>
        <dbReference type="EMBL" id="MFC7287269.1"/>
    </source>
</evidence>
<name>A0ABW2I8C8_9BURK</name>
<feature type="region of interest" description="Disordered" evidence="1">
    <location>
        <begin position="1"/>
        <end position="40"/>
    </location>
</feature>
<accession>A0ABW2I8C8</accession>
<feature type="compositionally biased region" description="Low complexity" evidence="1">
    <location>
        <begin position="1"/>
        <end position="18"/>
    </location>
</feature>
<sequence>MSALQSTVSRSGVSSTTSPYVGSSRVSSDSTQTQSASTSQSSTIVTLGANNQNLAVDPTYSVSAPIWKVRSNDAVSTLMAGNFFSSSVNNRLNGLGSALLGMLKDGVDGFTQSVSLASSEAGAVTSTDTQKTSYPAAEIKLQIRTQSGVDVEIVLGSEDDRLQVQMQSSGDLSEAERTALGDMAAGFQNAIDGLTAKPPVLNLSGLTKFDTKVLSSVDFQSSVTLDKDGPQRLAFHADSTTRTLNVDGPAGSMNVSVDMRDSSVWGNAKQRAAAIDSYLKQFDKAASRGNADKALVGMFKDAFSQMNSDYVAPTQQPKISLADIDHAMLTGLADFKASVKQVTTSPNPKNLSEVDAFSYDASQSTQVGGINQFNRSISQQQQSNLKASYHMSLVPDVPLILTSDNKSQNYYYKQIDDTAQSKVGISYTKGVLSEAYAEQSAKQSTRTSKYELGVLTDDSTTPFNASQKRDILESLKPLLDDLKNEKPSALYNLQQKLLEVHSDILLKSDPADLKSKDWTIPVPQE</sequence>
<dbReference type="Proteomes" id="UP001596542">
    <property type="component" value="Unassembled WGS sequence"/>
</dbReference>
<reference evidence="3" key="1">
    <citation type="journal article" date="2019" name="Int. J. Syst. Evol. Microbiol.">
        <title>The Global Catalogue of Microorganisms (GCM) 10K type strain sequencing project: providing services to taxonomists for standard genome sequencing and annotation.</title>
        <authorList>
            <consortium name="The Broad Institute Genomics Platform"/>
            <consortium name="The Broad Institute Genome Sequencing Center for Infectious Disease"/>
            <person name="Wu L."/>
            <person name="Ma J."/>
        </authorList>
    </citation>
    <scope>NUCLEOTIDE SEQUENCE [LARGE SCALE GENOMIC DNA]</scope>
    <source>
        <strain evidence="3">KACC 12508</strain>
    </source>
</reference>
<organism evidence="2 3">
    <name type="scientific">Herminiimonas glaciei</name>
    <dbReference type="NCBI Taxonomy" id="523788"/>
    <lineage>
        <taxon>Bacteria</taxon>
        <taxon>Pseudomonadati</taxon>
        <taxon>Pseudomonadota</taxon>
        <taxon>Betaproteobacteria</taxon>
        <taxon>Burkholderiales</taxon>
        <taxon>Oxalobacteraceae</taxon>
        <taxon>Herminiimonas</taxon>
    </lineage>
</organism>
<evidence type="ECO:0008006" key="4">
    <source>
        <dbReference type="Google" id="ProtNLM"/>
    </source>
</evidence>
<keyword evidence="3" id="KW-1185">Reference proteome</keyword>
<proteinExistence type="predicted"/>
<evidence type="ECO:0000313" key="3">
    <source>
        <dbReference type="Proteomes" id="UP001596542"/>
    </source>
</evidence>
<gene>
    <name evidence="2" type="ORF">ACFQPC_04380</name>
</gene>
<dbReference type="RefSeq" id="WP_382270372.1">
    <property type="nucleotide sequence ID" value="NZ_JBHTBU010000001.1"/>
</dbReference>
<evidence type="ECO:0000256" key="1">
    <source>
        <dbReference type="SAM" id="MobiDB-lite"/>
    </source>
</evidence>
<feature type="compositionally biased region" description="Low complexity" evidence="1">
    <location>
        <begin position="27"/>
        <end position="40"/>
    </location>
</feature>
<protein>
    <recommendedName>
        <fullName evidence="4">Lactate dehydrogenase</fullName>
    </recommendedName>
</protein>
<dbReference type="EMBL" id="JBHTBU010000001">
    <property type="protein sequence ID" value="MFC7287269.1"/>
    <property type="molecule type" value="Genomic_DNA"/>
</dbReference>
<comment type="caution">
    <text evidence="2">The sequence shown here is derived from an EMBL/GenBank/DDBJ whole genome shotgun (WGS) entry which is preliminary data.</text>
</comment>